<gene>
    <name evidence="1" type="primary">tagF</name>
    <name evidence="1" type="ORF">HHL21_12970</name>
</gene>
<accession>A0A848HRQ2</accession>
<dbReference type="AlphaFoldDB" id="A0A848HRQ2"/>
<dbReference type="InterPro" id="IPR038225">
    <property type="entry name" value="TagF_sf"/>
</dbReference>
<sequence>MMRGPAFGRIGFIGKIPARSDFIKAAQDSPLMGVLDNWMAQVMSKLPADARWKINYDALAPVSFAFVGPRRKHAIAGHLVASSDQSGRRFPFLMMRMLEVGDPAQFVSRCPLVLEPLWGRLEGLAQDVIGAADPSPQLQAIPETLIELDEQNGNALATFLATGTVSSLGALLFRTDVKQLILALGLLLQPVMQSGAADLQKSLVLPLPLNDDARYAVAAFWLELIAPFLANADFELALFITQIEFKPVLVVGFSGTAASTLHAIIDPLAAKEQQISFADTDWVEEQVGCDIDVRALASYLDQPQLPLKLARQLFLQTFTGVTT</sequence>
<dbReference type="InterPro" id="IPR017748">
    <property type="entry name" value="TagF"/>
</dbReference>
<protein>
    <submittedName>
        <fullName evidence="1">Type VI secretion system-associated protein TagF</fullName>
    </submittedName>
</protein>
<comment type="caution">
    <text evidence="1">The sequence shown here is derived from an EMBL/GenBank/DDBJ whole genome shotgun (WGS) entry which is preliminary data.</text>
</comment>
<name>A0A848HRQ2_9BURK</name>
<dbReference type="Proteomes" id="UP000583752">
    <property type="component" value="Unassembled WGS sequence"/>
</dbReference>
<dbReference type="EMBL" id="JABBGG010000006">
    <property type="protein sequence ID" value="NML61973.1"/>
    <property type="molecule type" value="Genomic_DNA"/>
</dbReference>
<dbReference type="Gene3D" id="3.40.1730.10">
    <property type="entry name" value="pa0076 domain"/>
    <property type="match status" value="1"/>
</dbReference>
<dbReference type="NCBIfam" id="TIGR03373">
    <property type="entry name" value="VI_minor_4"/>
    <property type="match status" value="1"/>
</dbReference>
<evidence type="ECO:0000313" key="2">
    <source>
        <dbReference type="Proteomes" id="UP000583752"/>
    </source>
</evidence>
<organism evidence="1 2">
    <name type="scientific">Massilia polaris</name>
    <dbReference type="NCBI Taxonomy" id="2728846"/>
    <lineage>
        <taxon>Bacteria</taxon>
        <taxon>Pseudomonadati</taxon>
        <taxon>Pseudomonadota</taxon>
        <taxon>Betaproteobacteria</taxon>
        <taxon>Burkholderiales</taxon>
        <taxon>Oxalobacteraceae</taxon>
        <taxon>Telluria group</taxon>
        <taxon>Massilia</taxon>
    </lineage>
</organism>
<reference evidence="1 2" key="1">
    <citation type="submission" date="2020-04" db="EMBL/GenBank/DDBJ databases">
        <title>Massilia sp. RP-1-19 isolated from soil.</title>
        <authorList>
            <person name="Dahal R.H."/>
        </authorList>
    </citation>
    <scope>NUCLEOTIDE SEQUENCE [LARGE SCALE GENOMIC DNA]</scope>
    <source>
        <strain evidence="1 2">RP-1-19</strain>
    </source>
</reference>
<proteinExistence type="predicted"/>
<dbReference type="RefSeq" id="WP_169466421.1">
    <property type="nucleotide sequence ID" value="NZ_JABBGG010000006.1"/>
</dbReference>
<keyword evidence="2" id="KW-1185">Reference proteome</keyword>
<evidence type="ECO:0000313" key="1">
    <source>
        <dbReference type="EMBL" id="NML61973.1"/>
    </source>
</evidence>
<dbReference type="Pfam" id="PF09867">
    <property type="entry name" value="TagF_N"/>
    <property type="match status" value="1"/>
</dbReference>